<keyword evidence="2" id="KW-1185">Reference proteome</keyword>
<dbReference type="EMBL" id="BDIP01000302">
    <property type="protein sequence ID" value="GCA62208.1"/>
    <property type="molecule type" value="Genomic_DNA"/>
</dbReference>
<accession>A0A391NSA6</accession>
<comment type="caution">
    <text evidence="1">The sequence shown here is derived from an EMBL/GenBank/DDBJ whole genome shotgun (WGS) entry which is preliminary data.</text>
</comment>
<evidence type="ECO:0000313" key="2">
    <source>
        <dbReference type="Proteomes" id="UP000265618"/>
    </source>
</evidence>
<evidence type="ECO:0000313" key="1">
    <source>
        <dbReference type="EMBL" id="GCA62208.1"/>
    </source>
</evidence>
<dbReference type="Proteomes" id="UP000265618">
    <property type="component" value="Unassembled WGS sequence"/>
</dbReference>
<name>A0A391NSA6_9EUKA</name>
<reference evidence="1 2" key="1">
    <citation type="journal article" date="2018" name="PLoS ONE">
        <title>The draft genome of Kipferlia bialata reveals reductive genome evolution in fornicate parasites.</title>
        <authorList>
            <person name="Tanifuji G."/>
            <person name="Takabayashi S."/>
            <person name="Kume K."/>
            <person name="Takagi M."/>
            <person name="Nakayama T."/>
            <person name="Kamikawa R."/>
            <person name="Inagaki Y."/>
            <person name="Hashimoto T."/>
        </authorList>
    </citation>
    <scope>NUCLEOTIDE SEQUENCE [LARGE SCALE GENOMIC DNA]</scope>
    <source>
        <strain evidence="1">NY0173</strain>
    </source>
</reference>
<gene>
    <name evidence="1" type="ORF">KIPB_001984</name>
</gene>
<protein>
    <submittedName>
        <fullName evidence="1">Uncharacterized protein</fullName>
    </submittedName>
</protein>
<organism evidence="1 2">
    <name type="scientific">Kipferlia bialata</name>
    <dbReference type="NCBI Taxonomy" id="797122"/>
    <lineage>
        <taxon>Eukaryota</taxon>
        <taxon>Metamonada</taxon>
        <taxon>Carpediemonas-like organisms</taxon>
        <taxon>Kipferlia</taxon>
    </lineage>
</organism>
<dbReference type="AlphaFoldDB" id="A0A391NSA6"/>
<sequence>MLVEGPDDVLDNTSSGFIDAMMNRDDTPPSACSFVVLGCHLSLVRSETHTHMVYPPDYDERTMDCIMLLFGSWSPLIDSWRKSSENSWQLVPCRFLSPYSPERET</sequence>
<proteinExistence type="predicted"/>